<keyword evidence="1" id="KW-0221">Differentiation</keyword>
<dbReference type="GO" id="GO:0016853">
    <property type="term" value="F:isomerase activity"/>
    <property type="evidence" value="ECO:0007669"/>
    <property type="project" value="UniProtKB-KW"/>
</dbReference>
<evidence type="ECO:0000313" key="6">
    <source>
        <dbReference type="RefSeq" id="XP_039245640.1"/>
    </source>
</evidence>
<evidence type="ECO:0000256" key="1">
    <source>
        <dbReference type="ARBA" id="ARBA00022782"/>
    </source>
</evidence>
<dbReference type="PROSITE" id="PS51644">
    <property type="entry name" value="HTH_OST"/>
    <property type="match status" value="1"/>
</dbReference>
<evidence type="ECO:0000259" key="3">
    <source>
        <dbReference type="PROSITE" id="PS51644"/>
    </source>
</evidence>
<feature type="region of interest" description="Disordered" evidence="2">
    <location>
        <begin position="70"/>
        <end position="182"/>
    </location>
</feature>
<dbReference type="InterPro" id="IPR027866">
    <property type="entry name" value="RESF1"/>
</dbReference>
<feature type="domain" description="HTH OST-type" evidence="3">
    <location>
        <begin position="342"/>
        <end position="415"/>
    </location>
</feature>
<dbReference type="GeneID" id="113987434"/>
<dbReference type="Pfam" id="PF15395">
    <property type="entry name" value="DUF4617"/>
    <property type="match status" value="1"/>
</dbReference>
<dbReference type="Gene3D" id="3.30.420.610">
    <property type="entry name" value="LOTUS domain-like"/>
    <property type="match status" value="1"/>
</dbReference>
<dbReference type="InterPro" id="IPR025605">
    <property type="entry name" value="OST-HTH/LOTUS_dom"/>
</dbReference>
<name>A0A7R5KYK8_9PASS</name>
<dbReference type="CTD" id="2954"/>
<keyword evidence="4" id="KW-1185">Reference proteome</keyword>
<evidence type="ECO:0000256" key="2">
    <source>
        <dbReference type="SAM" id="MobiDB-lite"/>
    </source>
</evidence>
<feature type="compositionally biased region" description="Polar residues" evidence="2">
    <location>
        <begin position="111"/>
        <end position="182"/>
    </location>
</feature>
<keyword evidence="5 6" id="KW-0413">Isomerase</keyword>
<dbReference type="AlphaFoldDB" id="A0A7R5KYK8"/>
<accession>A0A7R5KYK8</accession>
<dbReference type="Proteomes" id="UP000504627">
    <property type="component" value="Unplaced"/>
</dbReference>
<evidence type="ECO:0000313" key="5">
    <source>
        <dbReference type="RefSeq" id="XP_039245639.1"/>
    </source>
</evidence>
<feature type="compositionally biased region" description="Polar residues" evidence="2">
    <location>
        <begin position="439"/>
        <end position="464"/>
    </location>
</feature>
<dbReference type="RefSeq" id="XP_039245639.1">
    <property type="nucleotide sequence ID" value="XM_039389705.1"/>
</dbReference>
<organism evidence="4 6">
    <name type="scientific">Pipra filicauda</name>
    <name type="common">Wire-tailed manakin</name>
    <dbReference type="NCBI Taxonomy" id="649802"/>
    <lineage>
        <taxon>Eukaryota</taxon>
        <taxon>Metazoa</taxon>
        <taxon>Chordata</taxon>
        <taxon>Craniata</taxon>
        <taxon>Vertebrata</taxon>
        <taxon>Euteleostomi</taxon>
        <taxon>Archelosauria</taxon>
        <taxon>Archosauria</taxon>
        <taxon>Dinosauria</taxon>
        <taxon>Saurischia</taxon>
        <taxon>Theropoda</taxon>
        <taxon>Coelurosauria</taxon>
        <taxon>Aves</taxon>
        <taxon>Neognathae</taxon>
        <taxon>Neoaves</taxon>
        <taxon>Telluraves</taxon>
        <taxon>Australaves</taxon>
        <taxon>Passeriformes</taxon>
        <taxon>Pipridae</taxon>
        <taxon>Pipra</taxon>
    </lineage>
</organism>
<dbReference type="GO" id="GO:0030154">
    <property type="term" value="P:cell differentiation"/>
    <property type="evidence" value="ECO:0007669"/>
    <property type="project" value="UniProtKB-KW"/>
</dbReference>
<reference evidence="5 6" key="1">
    <citation type="submission" date="2025-04" db="UniProtKB">
        <authorList>
            <consortium name="RefSeq"/>
        </authorList>
    </citation>
    <scope>IDENTIFICATION</scope>
    <source>
        <tissue evidence="5 6">Muscle</tissue>
    </source>
</reference>
<gene>
    <name evidence="5 6" type="primary">GSTZ1</name>
</gene>
<dbReference type="Pfam" id="PF12872">
    <property type="entry name" value="OST-HTH"/>
    <property type="match status" value="1"/>
</dbReference>
<evidence type="ECO:0000313" key="4">
    <source>
        <dbReference type="Proteomes" id="UP000504627"/>
    </source>
</evidence>
<protein>
    <submittedName>
        <fullName evidence="5 6">Maleylacetoacetate isomerase isoform X1</fullName>
    </submittedName>
</protein>
<feature type="region of interest" description="Disordered" evidence="2">
    <location>
        <begin position="433"/>
        <end position="470"/>
    </location>
</feature>
<dbReference type="RefSeq" id="XP_039245640.1">
    <property type="nucleotide sequence ID" value="XM_039389706.1"/>
</dbReference>
<sequence length="509" mass="56600">MKWINKNIDPVPETLNCQEWDKIGKILWMASNNGDKKASKSLITWTLILNILQLKKQEEKRQSQFEIMENKNPSPCNAFPDDSQGKNQNGVIFSPSRKGGLFTDTQDGKLDTSSQNSVKITTACNPSQNGAPANSQDGILTTQTSPNTMATPVPSNTLTTPIFGNPPVTSSSGVTDINISQGGDAHGTSSLLKINTHQDSSVHENHITTLTPVIKTNKQHAESNLAIINSSHQFFKKSVKHHEDKQTIIESENTSTNVLEDKMFYISNVCSLVESSEFYNQEIATIFKSEFKTYALGKNESDTKEKNQDIVTTTYNTQGIQDSNLQPKETITSIDTVKQAQLIEVLKKEVRAILITAKEGLTPAELEEQYITMIHKPLPLKDLGFQSTLELVTHMPEAVQVYSYKNGSVILKAIVDDTAKDIAKPVACQKGRTCKRTPPNVNATSPSKSFKNPQRSPYATSQRPKNQKTEQIVIITSTVPDNQGLLYVEEMAYHDDYGNLYQRIKQKHL</sequence>
<dbReference type="InterPro" id="IPR041966">
    <property type="entry name" value="LOTUS-like"/>
</dbReference>
<proteinExistence type="predicted"/>